<feature type="region of interest" description="Disordered" evidence="6">
    <location>
        <begin position="1"/>
        <end position="20"/>
    </location>
</feature>
<accession>A0ABD5PI43</accession>
<reference evidence="8 9" key="1">
    <citation type="journal article" date="2019" name="Int. J. Syst. Evol. Microbiol.">
        <title>The Global Catalogue of Microorganisms (GCM) 10K type strain sequencing project: providing services to taxonomists for standard genome sequencing and annotation.</title>
        <authorList>
            <consortium name="The Broad Institute Genomics Platform"/>
            <consortium name="The Broad Institute Genome Sequencing Center for Infectious Disease"/>
            <person name="Wu L."/>
            <person name="Ma J."/>
        </authorList>
    </citation>
    <scope>NUCLEOTIDE SEQUENCE [LARGE SCALE GENOMIC DNA]</scope>
    <source>
        <strain evidence="8 9">CGMCC 1.12553</strain>
    </source>
</reference>
<evidence type="ECO:0000256" key="4">
    <source>
        <dbReference type="ARBA" id="ARBA00022840"/>
    </source>
</evidence>
<dbReference type="Gene3D" id="3.40.50.300">
    <property type="entry name" value="P-loop containing nucleotide triphosphate hydrolases"/>
    <property type="match status" value="1"/>
</dbReference>
<dbReference type="EMBL" id="JBHSDS010000017">
    <property type="protein sequence ID" value="MFC4360581.1"/>
    <property type="molecule type" value="Genomic_DNA"/>
</dbReference>
<dbReference type="SUPFAM" id="SSF52540">
    <property type="entry name" value="P-loop containing nucleoside triphosphate hydrolases"/>
    <property type="match status" value="1"/>
</dbReference>
<evidence type="ECO:0000256" key="5">
    <source>
        <dbReference type="ARBA" id="ARBA00022970"/>
    </source>
</evidence>
<dbReference type="PROSITE" id="PS50893">
    <property type="entry name" value="ABC_TRANSPORTER_2"/>
    <property type="match status" value="1"/>
</dbReference>
<sequence>MSDDDPPSDAARPADRASADVDPLLRLENLRAGYGETRVLDGVDMTVPRGEIVALVGRNGVGKTTTLRSIMGEVRPTDGRVTYAGEDVTTLGPVETVRRGIGFVPEERRVFPGLTVEENLTVGSYGGGDAANRRSIEDVFDAFENLDRRRDSRGTDLSGGEQQMLAVGRALVAGADLLLLDEPTEGLAPLIVERVADIVREANADGVTVLLVEQNVAAALDLADRVYVLDGGRIVYEGTPEELRADESVMDRYLGVGV</sequence>
<dbReference type="PANTHER" id="PTHR43820:SF2">
    <property type="entry name" value="ABC TRANSPORTER ATP-BINDING PROTEIN"/>
    <property type="match status" value="1"/>
</dbReference>
<dbReference type="InterPro" id="IPR003439">
    <property type="entry name" value="ABC_transporter-like_ATP-bd"/>
</dbReference>
<dbReference type="InterPro" id="IPR003593">
    <property type="entry name" value="AAA+_ATPase"/>
</dbReference>
<evidence type="ECO:0000256" key="6">
    <source>
        <dbReference type="SAM" id="MobiDB-lite"/>
    </source>
</evidence>
<dbReference type="InterPro" id="IPR017871">
    <property type="entry name" value="ABC_transporter-like_CS"/>
</dbReference>
<evidence type="ECO:0000313" key="9">
    <source>
        <dbReference type="Proteomes" id="UP001595921"/>
    </source>
</evidence>
<dbReference type="PROSITE" id="PS00211">
    <property type="entry name" value="ABC_TRANSPORTER_1"/>
    <property type="match status" value="1"/>
</dbReference>
<name>A0ABD5PI43_9EURY</name>
<evidence type="ECO:0000256" key="1">
    <source>
        <dbReference type="ARBA" id="ARBA00005417"/>
    </source>
</evidence>
<dbReference type="GO" id="GO:0005524">
    <property type="term" value="F:ATP binding"/>
    <property type="evidence" value="ECO:0007669"/>
    <property type="project" value="UniProtKB-KW"/>
</dbReference>
<keyword evidence="4 8" id="KW-0067">ATP-binding</keyword>
<dbReference type="PANTHER" id="PTHR43820">
    <property type="entry name" value="HIGH-AFFINITY BRANCHED-CHAIN AMINO ACID TRANSPORT ATP-BINDING PROTEIN LIVF"/>
    <property type="match status" value="1"/>
</dbReference>
<dbReference type="Proteomes" id="UP001595921">
    <property type="component" value="Unassembled WGS sequence"/>
</dbReference>
<evidence type="ECO:0000259" key="7">
    <source>
        <dbReference type="PROSITE" id="PS50893"/>
    </source>
</evidence>
<organism evidence="8 9">
    <name type="scientific">Halobium salinum</name>
    <dbReference type="NCBI Taxonomy" id="1364940"/>
    <lineage>
        <taxon>Archaea</taxon>
        <taxon>Methanobacteriati</taxon>
        <taxon>Methanobacteriota</taxon>
        <taxon>Stenosarchaea group</taxon>
        <taxon>Halobacteria</taxon>
        <taxon>Halobacteriales</taxon>
        <taxon>Haloferacaceae</taxon>
        <taxon>Halobium</taxon>
    </lineage>
</organism>
<comment type="similarity">
    <text evidence="1">Belongs to the ABC transporter superfamily.</text>
</comment>
<dbReference type="GO" id="GO:0006865">
    <property type="term" value="P:amino acid transport"/>
    <property type="evidence" value="ECO:0007669"/>
    <property type="project" value="UniProtKB-KW"/>
</dbReference>
<keyword evidence="3" id="KW-0547">Nucleotide-binding</keyword>
<keyword evidence="2" id="KW-0813">Transport</keyword>
<dbReference type="SMART" id="SM00382">
    <property type="entry name" value="AAA"/>
    <property type="match status" value="1"/>
</dbReference>
<keyword evidence="5" id="KW-0029">Amino-acid transport</keyword>
<comment type="caution">
    <text evidence="8">The sequence shown here is derived from an EMBL/GenBank/DDBJ whole genome shotgun (WGS) entry which is preliminary data.</text>
</comment>
<dbReference type="Pfam" id="PF00005">
    <property type="entry name" value="ABC_tran"/>
    <property type="match status" value="1"/>
</dbReference>
<dbReference type="CDD" id="cd03224">
    <property type="entry name" value="ABC_TM1139_LivF_branched"/>
    <property type="match status" value="1"/>
</dbReference>
<gene>
    <name evidence="8" type="ORF">ACFO0N_21760</name>
</gene>
<proteinExistence type="inferred from homology"/>
<evidence type="ECO:0000256" key="3">
    <source>
        <dbReference type="ARBA" id="ARBA00022741"/>
    </source>
</evidence>
<dbReference type="RefSeq" id="WP_267620916.1">
    <property type="nucleotide sequence ID" value="NZ_JAODIW010000005.1"/>
</dbReference>
<dbReference type="InterPro" id="IPR027417">
    <property type="entry name" value="P-loop_NTPase"/>
</dbReference>
<evidence type="ECO:0000256" key="2">
    <source>
        <dbReference type="ARBA" id="ARBA00022448"/>
    </source>
</evidence>
<dbReference type="AlphaFoldDB" id="A0ABD5PI43"/>
<feature type="domain" description="ABC transporter" evidence="7">
    <location>
        <begin position="25"/>
        <end position="256"/>
    </location>
</feature>
<protein>
    <submittedName>
        <fullName evidence="8">ABC transporter ATP-binding protein</fullName>
    </submittedName>
</protein>
<dbReference type="InterPro" id="IPR052156">
    <property type="entry name" value="BCAA_Transport_ATP-bd_LivF"/>
</dbReference>
<keyword evidence="9" id="KW-1185">Reference proteome</keyword>
<evidence type="ECO:0000313" key="8">
    <source>
        <dbReference type="EMBL" id="MFC4360581.1"/>
    </source>
</evidence>